<keyword evidence="8" id="KW-1185">Reference proteome</keyword>
<keyword evidence="2" id="KW-0349">Heme</keyword>
<evidence type="ECO:0000256" key="6">
    <source>
        <dbReference type="SAM" id="SignalP"/>
    </source>
</evidence>
<dbReference type="SUPFAM" id="SSF47175">
    <property type="entry name" value="Cytochromes"/>
    <property type="match status" value="1"/>
</dbReference>
<keyword evidence="6" id="KW-0732">Signal</keyword>
<feature type="signal peptide" evidence="6">
    <location>
        <begin position="1"/>
        <end position="28"/>
    </location>
</feature>
<dbReference type="EMBL" id="JALHLG010000007">
    <property type="protein sequence ID" value="MCJ2186761.1"/>
    <property type="molecule type" value="Genomic_DNA"/>
</dbReference>
<dbReference type="RefSeq" id="WP_243919523.1">
    <property type="nucleotide sequence ID" value="NZ_JALHLG010000007.1"/>
</dbReference>
<keyword evidence="4" id="KW-0249">Electron transport</keyword>
<dbReference type="PRINTS" id="PR00608">
    <property type="entry name" value="CYTCHROMECII"/>
</dbReference>
<evidence type="ECO:0000256" key="2">
    <source>
        <dbReference type="ARBA" id="ARBA00022617"/>
    </source>
</evidence>
<feature type="chain" id="PRO_5047096271" evidence="6">
    <location>
        <begin position="29"/>
        <end position="156"/>
    </location>
</feature>
<keyword evidence="3" id="KW-0479">Metal-binding</keyword>
<evidence type="ECO:0000256" key="3">
    <source>
        <dbReference type="ARBA" id="ARBA00022723"/>
    </source>
</evidence>
<dbReference type="InterPro" id="IPR010980">
    <property type="entry name" value="Cyt_c/b562"/>
</dbReference>
<protein>
    <submittedName>
        <fullName evidence="7">Cytochrome c</fullName>
    </submittedName>
</protein>
<evidence type="ECO:0000313" key="8">
    <source>
        <dbReference type="Proteomes" id="UP001202281"/>
    </source>
</evidence>
<keyword evidence="1" id="KW-0813">Transport</keyword>
<gene>
    <name evidence="7" type="ORF">MTR66_08045</name>
</gene>
<proteinExistence type="predicted"/>
<reference evidence="7 8" key="1">
    <citation type="submission" date="2022-04" db="EMBL/GenBank/DDBJ databases">
        <title>Identification of a novel bacterium isolated from mangrove sediments.</title>
        <authorList>
            <person name="Pan X."/>
        </authorList>
    </citation>
    <scope>NUCLEOTIDE SEQUENCE [LARGE SCALE GENOMIC DNA]</scope>
    <source>
        <strain evidence="7 8">B2638</strain>
    </source>
</reference>
<evidence type="ECO:0000313" key="7">
    <source>
        <dbReference type="EMBL" id="MCJ2186761.1"/>
    </source>
</evidence>
<dbReference type="Gene3D" id="1.20.120.10">
    <property type="entry name" value="Cytochrome c/b562"/>
    <property type="match status" value="1"/>
</dbReference>
<name>A0ABT0BNY7_9SPHN</name>
<accession>A0ABT0BNY7</accession>
<evidence type="ECO:0000256" key="4">
    <source>
        <dbReference type="ARBA" id="ARBA00022982"/>
    </source>
</evidence>
<dbReference type="InterPro" id="IPR015984">
    <property type="entry name" value="Cyt_c_prime_subgr"/>
</dbReference>
<comment type="caution">
    <text evidence="7">The sequence shown here is derived from an EMBL/GenBank/DDBJ whole genome shotgun (WGS) entry which is preliminary data.</text>
</comment>
<evidence type="ECO:0000256" key="5">
    <source>
        <dbReference type="ARBA" id="ARBA00023004"/>
    </source>
</evidence>
<dbReference type="InterPro" id="IPR012127">
    <property type="entry name" value="Cyt_c_prime"/>
</dbReference>
<evidence type="ECO:0000256" key="1">
    <source>
        <dbReference type="ARBA" id="ARBA00022448"/>
    </source>
</evidence>
<dbReference type="InterPro" id="IPR002321">
    <property type="entry name" value="Cyt_c_II"/>
</dbReference>
<dbReference type="PROSITE" id="PS51009">
    <property type="entry name" value="CYTCII"/>
    <property type="match status" value="1"/>
</dbReference>
<dbReference type="Pfam" id="PF01322">
    <property type="entry name" value="Cytochrom_C_2"/>
    <property type="match status" value="1"/>
</dbReference>
<keyword evidence="5" id="KW-0408">Iron</keyword>
<dbReference type="PIRSF" id="PIRSF000027">
    <property type="entry name" value="Cytc_c_prime"/>
    <property type="match status" value="1"/>
</dbReference>
<organism evidence="7 8">
    <name type="scientific">Novosphingobium beihaiensis</name>
    <dbReference type="NCBI Taxonomy" id="2930389"/>
    <lineage>
        <taxon>Bacteria</taxon>
        <taxon>Pseudomonadati</taxon>
        <taxon>Pseudomonadota</taxon>
        <taxon>Alphaproteobacteria</taxon>
        <taxon>Sphingomonadales</taxon>
        <taxon>Sphingomonadaceae</taxon>
        <taxon>Novosphingobium</taxon>
    </lineage>
</organism>
<dbReference type="Proteomes" id="UP001202281">
    <property type="component" value="Unassembled WGS sequence"/>
</dbReference>
<sequence>MTRPKFAALTALGLAAAAVVCGATLATAAPSAGTTIATRKANFKKMGAAMKALKGELSGTPDKAAVLKAAKTIAATGRVQAKLFPAGTGPSSGEKTDALPAIWTKRATFDAGMTKLVTEADKLITVANTGNASAMQAQFRAVGGTCGACHKQFRAD</sequence>